<feature type="region of interest" description="Disordered" evidence="2">
    <location>
        <begin position="1"/>
        <end position="39"/>
    </location>
</feature>
<evidence type="ECO:0000256" key="1">
    <source>
        <dbReference type="ARBA" id="ARBA00023054"/>
    </source>
</evidence>
<gene>
    <name evidence="3" type="ORF">M9Y10_012875</name>
</gene>
<accession>A0ABR2IFF7</accession>
<reference evidence="3 4" key="1">
    <citation type="submission" date="2024-04" db="EMBL/GenBank/DDBJ databases">
        <title>Tritrichomonas musculus Genome.</title>
        <authorList>
            <person name="Alves-Ferreira E."/>
            <person name="Grigg M."/>
            <person name="Lorenzi H."/>
            <person name="Galac M."/>
        </authorList>
    </citation>
    <scope>NUCLEOTIDE SEQUENCE [LARGE SCALE GENOMIC DNA]</scope>
    <source>
        <strain evidence="3 4">EAF2021</strain>
    </source>
</reference>
<evidence type="ECO:0000313" key="3">
    <source>
        <dbReference type="EMBL" id="KAK8861180.1"/>
    </source>
</evidence>
<protein>
    <submittedName>
        <fullName evidence="3">Uncharacterized protein</fullName>
    </submittedName>
</protein>
<dbReference type="InterPro" id="IPR019347">
    <property type="entry name" value="Axonemal_dynein_light_chain"/>
</dbReference>
<dbReference type="PANTHER" id="PTHR23052:SF1">
    <property type="entry name" value="AXONEMAL DYNEIN LIGHT CHAIN DOMAIN-CONTAINING PROTEIN 1"/>
    <property type="match status" value="1"/>
</dbReference>
<keyword evidence="1" id="KW-0175">Coiled coil</keyword>
<proteinExistence type="predicted"/>
<feature type="compositionally biased region" description="Polar residues" evidence="2">
    <location>
        <begin position="28"/>
        <end position="39"/>
    </location>
</feature>
<dbReference type="Proteomes" id="UP001470230">
    <property type="component" value="Unassembled WGS sequence"/>
</dbReference>
<dbReference type="EMBL" id="JAPFFF010000018">
    <property type="protein sequence ID" value="KAK8861180.1"/>
    <property type="molecule type" value="Genomic_DNA"/>
</dbReference>
<organism evidence="3 4">
    <name type="scientific">Tritrichomonas musculus</name>
    <dbReference type="NCBI Taxonomy" id="1915356"/>
    <lineage>
        <taxon>Eukaryota</taxon>
        <taxon>Metamonada</taxon>
        <taxon>Parabasalia</taxon>
        <taxon>Tritrichomonadida</taxon>
        <taxon>Tritrichomonadidae</taxon>
        <taxon>Tritrichomonas</taxon>
    </lineage>
</organism>
<dbReference type="PANTHER" id="PTHR23052">
    <property type="entry name" value="AXONEMAL DYNEIN LIGHT CHAIN DOMAIN-CONTAINING PROTEIN 1"/>
    <property type="match status" value="1"/>
</dbReference>
<dbReference type="Pfam" id="PF10211">
    <property type="entry name" value="Ax_dynein_light"/>
    <property type="match status" value="1"/>
</dbReference>
<name>A0ABR2IFF7_9EUKA</name>
<comment type="caution">
    <text evidence="3">The sequence shown here is derived from an EMBL/GenBank/DDBJ whole genome shotgun (WGS) entry which is preliminary data.</text>
</comment>
<dbReference type="InterPro" id="IPR052845">
    <property type="entry name" value="Axonemal_dynein_LC_domain"/>
</dbReference>
<keyword evidence="4" id="KW-1185">Reference proteome</keyword>
<evidence type="ECO:0000256" key="2">
    <source>
        <dbReference type="SAM" id="MobiDB-lite"/>
    </source>
</evidence>
<sequence>MRPITSYPKGKSTHHSTTAKLAPLPPSTAETPSPNVNNNRFQARSSLQLKKWRQNLFPTPSPASKREVELLGEWLNSVLAENLEQNDNPIDVCTNAQHWFSVAFNELVRQVSIDCAERGRLFAVIWKRNQDLLTKLVQIQREERQYILQCHKERILFLKTDLEYSQSRLTTITTAYNSEHSRWTSSHEKDLSKFDSLQQKIDEQIKGRKELFAELNELRKKLNLPDQKPELEPDEPAQSFSPAQINSFCQSFRWKMRTEDVEPLDMMNALDNINHYAEISNLDSINIRQKFEKYFLSLPPDAQPVIKPIPWVIALISYIYSFYMLYLSSQSIDKKLVNEPLSDFVYDILLNIYGCRAHAEQVLFDFLSTVKKSADTGVQRIFHFARFYGITSPMPIEIFHFYLYSLATMNRAHSGTLFPEFEAGDAIICGIPAQAACSASERIFQRFASGRSLKFYIERLNKIASDGAMRFAGKNLAELDNILDYILSAYVEEYAKLEDSLKDQFSKLPFKEITTYTQFHQLITSLKIKTNALTLPKMYHECLQMSYLNNNDADGQADHNKNGGINCQVFSDIIKKYRLNLPIELVPQDFLNEQNPGDITKFMQIEFKEHVPVFDKIIEALEKVNDEITIKQLKTSKAKFEQALSSRSLGKTFQAIQREFYEKLYMVSVFNRIE</sequence>
<evidence type="ECO:0000313" key="4">
    <source>
        <dbReference type="Proteomes" id="UP001470230"/>
    </source>
</evidence>